<feature type="transmembrane region" description="Helical" evidence="1">
    <location>
        <begin position="114"/>
        <end position="142"/>
    </location>
</feature>
<dbReference type="SUPFAM" id="SSF50182">
    <property type="entry name" value="Sm-like ribonucleoproteins"/>
    <property type="match status" value="1"/>
</dbReference>
<dbReference type="GO" id="GO:0008381">
    <property type="term" value="F:mechanosensitive monoatomic ion channel activity"/>
    <property type="evidence" value="ECO:0007669"/>
    <property type="project" value="InterPro"/>
</dbReference>
<evidence type="ECO:0000256" key="1">
    <source>
        <dbReference type="SAM" id="Phobius"/>
    </source>
</evidence>
<dbReference type="InterPro" id="IPR011014">
    <property type="entry name" value="MscS_channel_TM-2"/>
</dbReference>
<gene>
    <name evidence="3" type="ORF">BJ998_008495</name>
</gene>
<sequence>MTGTEEKAVRLRRPLLWVVLSVVCLIVVNAPDAGLIPIHDRAVQKAISLVGALLFVITGVLATRRIAGVVDARFRRRGLGSAGSILAVVISAAGYCVVVLTALSVLAIPLQQLVVGGALTGVVVGIAAQQTLGNVFAGLMILMVRPFRVGDTIEVRSGALNGPFTGRVRALGLTYVTLAAENGTLLLPNAGVLAAGVTVGLHDPE</sequence>
<dbReference type="Gene3D" id="1.10.287.1260">
    <property type="match status" value="1"/>
</dbReference>
<evidence type="ECO:0000313" key="4">
    <source>
        <dbReference type="Proteomes" id="UP000585638"/>
    </source>
</evidence>
<reference evidence="3 4" key="1">
    <citation type="submission" date="2020-08" db="EMBL/GenBank/DDBJ databases">
        <title>Sequencing the genomes of 1000 actinobacteria strains.</title>
        <authorList>
            <person name="Klenk H.-P."/>
        </authorList>
    </citation>
    <scope>NUCLEOTIDE SEQUENCE [LARGE SCALE GENOMIC DNA]</scope>
    <source>
        <strain evidence="3 4">DSM 43851</strain>
    </source>
</reference>
<keyword evidence="1" id="KW-0812">Transmembrane</keyword>
<dbReference type="EMBL" id="JACHIR010000002">
    <property type="protein sequence ID" value="MBB5897236.1"/>
    <property type="molecule type" value="Genomic_DNA"/>
</dbReference>
<comment type="caution">
    <text evidence="3">The sequence shown here is derived from an EMBL/GenBank/DDBJ whole genome shotgun (WGS) entry which is preliminary data.</text>
</comment>
<dbReference type="InterPro" id="IPR006685">
    <property type="entry name" value="MscS_channel_2nd"/>
</dbReference>
<dbReference type="RefSeq" id="WP_184869685.1">
    <property type="nucleotide sequence ID" value="NZ_BAAAWY010000071.1"/>
</dbReference>
<name>A0A7W9KR85_9PSEU</name>
<keyword evidence="4" id="KW-1185">Reference proteome</keyword>
<accession>A0A7W9KR85</accession>
<dbReference type="Pfam" id="PF00924">
    <property type="entry name" value="MS_channel_2nd"/>
    <property type="match status" value="1"/>
</dbReference>
<feature type="transmembrane region" description="Helical" evidence="1">
    <location>
        <begin position="84"/>
        <end position="108"/>
    </location>
</feature>
<dbReference type="InterPro" id="IPR010920">
    <property type="entry name" value="LSM_dom_sf"/>
</dbReference>
<evidence type="ECO:0000313" key="3">
    <source>
        <dbReference type="EMBL" id="MBB5897236.1"/>
    </source>
</evidence>
<dbReference type="SUPFAM" id="SSF82861">
    <property type="entry name" value="Mechanosensitive channel protein MscS (YggB), transmembrane region"/>
    <property type="match status" value="1"/>
</dbReference>
<feature type="transmembrane region" description="Helical" evidence="1">
    <location>
        <begin position="42"/>
        <end position="63"/>
    </location>
</feature>
<keyword evidence="1" id="KW-0472">Membrane</keyword>
<proteinExistence type="predicted"/>
<keyword evidence="1" id="KW-1133">Transmembrane helix</keyword>
<protein>
    <submittedName>
        <fullName evidence="3">Small-conductance mechanosensitive channel</fullName>
    </submittedName>
</protein>
<dbReference type="AlphaFoldDB" id="A0A7W9KR85"/>
<feature type="domain" description="Mechanosensitive ion channel MscS" evidence="2">
    <location>
        <begin position="131"/>
        <end position="190"/>
    </location>
</feature>
<dbReference type="Proteomes" id="UP000585638">
    <property type="component" value="Unassembled WGS sequence"/>
</dbReference>
<evidence type="ECO:0000259" key="2">
    <source>
        <dbReference type="Pfam" id="PF00924"/>
    </source>
</evidence>
<organism evidence="3 4">
    <name type="scientific">Kutzneria kofuensis</name>
    <dbReference type="NCBI Taxonomy" id="103725"/>
    <lineage>
        <taxon>Bacteria</taxon>
        <taxon>Bacillati</taxon>
        <taxon>Actinomycetota</taxon>
        <taxon>Actinomycetes</taxon>
        <taxon>Pseudonocardiales</taxon>
        <taxon>Pseudonocardiaceae</taxon>
        <taxon>Kutzneria</taxon>
    </lineage>
</organism>
<dbReference type="GO" id="GO:0016020">
    <property type="term" value="C:membrane"/>
    <property type="evidence" value="ECO:0007669"/>
    <property type="project" value="InterPro"/>
</dbReference>
<feature type="transmembrane region" description="Helical" evidence="1">
    <location>
        <begin position="15"/>
        <end position="36"/>
    </location>
</feature>
<dbReference type="InterPro" id="IPR045275">
    <property type="entry name" value="MscS_archaea/bacteria_type"/>
</dbReference>
<dbReference type="PANTHER" id="PTHR30221:SF1">
    <property type="entry name" value="SMALL-CONDUCTANCE MECHANOSENSITIVE CHANNEL"/>
    <property type="match status" value="1"/>
</dbReference>
<dbReference type="PANTHER" id="PTHR30221">
    <property type="entry name" value="SMALL-CONDUCTANCE MECHANOSENSITIVE CHANNEL"/>
    <property type="match status" value="1"/>
</dbReference>